<feature type="transmembrane region" description="Helical" evidence="7">
    <location>
        <begin position="393"/>
        <end position="412"/>
    </location>
</feature>
<keyword evidence="10" id="KW-1185">Reference proteome</keyword>
<evidence type="ECO:0000256" key="7">
    <source>
        <dbReference type="SAM" id="Phobius"/>
    </source>
</evidence>
<evidence type="ECO:0000256" key="3">
    <source>
        <dbReference type="ARBA" id="ARBA00022692"/>
    </source>
</evidence>
<feature type="transmembrane region" description="Helical" evidence="7">
    <location>
        <begin position="134"/>
        <end position="157"/>
    </location>
</feature>
<dbReference type="EMBL" id="MU032349">
    <property type="protein sequence ID" value="KAF3763197.1"/>
    <property type="molecule type" value="Genomic_DNA"/>
</dbReference>
<evidence type="ECO:0000259" key="8">
    <source>
        <dbReference type="PROSITE" id="PS50850"/>
    </source>
</evidence>
<evidence type="ECO:0000256" key="2">
    <source>
        <dbReference type="ARBA" id="ARBA00022448"/>
    </source>
</evidence>
<evidence type="ECO:0000313" key="9">
    <source>
        <dbReference type="EMBL" id="KAF3763197.1"/>
    </source>
</evidence>
<dbReference type="Gene3D" id="1.20.1250.20">
    <property type="entry name" value="MFS general substrate transporter like domains"/>
    <property type="match status" value="2"/>
</dbReference>
<feature type="transmembrane region" description="Helical" evidence="7">
    <location>
        <begin position="334"/>
        <end position="355"/>
    </location>
</feature>
<dbReference type="RefSeq" id="XP_040774158.1">
    <property type="nucleotide sequence ID" value="XM_040923561.1"/>
</dbReference>
<dbReference type="AlphaFoldDB" id="A0A9P4XYN7"/>
<feature type="region of interest" description="Disordered" evidence="6">
    <location>
        <begin position="1"/>
        <end position="55"/>
    </location>
</feature>
<sequence>MFSKKEVNRAYELEENSTSIANGRKPSPSNNENTTATLEPAAQSGDLEERGSDEDDIEYPTGVKLALITVSLFVSMFLVSLDRLIISTAIPQITNDFNSAGDIGWYGTAYLLTSCAFQLVFGKIYTVFSIKATFLTSIILFEAGSAICGAAPNSIAFILGRSIAGLGSAGVFAGVMVVIVFAVPLHKRPVYQGSFGGVFGISSIAGPLIGGAFTSNVTWRWCFYINLPLGAVVCVLVLFLLHIPDRPSTHMPFRSKLVQLNAPGLLALLPGIVCLCLALQWGGTTYEWNQWRIILLLVLGIVLLIVFVLIQIWKPDQATVPPKIFAQRSIASGFWIACCAGAHQNLFVYYLPIWFQAIQGVSAVGSGIRLLAMLLPTVIATVVSGILISRIGYYNPFLIFGICLTAIGSGLLTTLKVNTTTGQWIGYQILYGFGFGSSMQVPNMAAQTVLAREKVAIGVSLMFFAQMLLGSVFTSVGQNVLDNQLANRLAGVPGITRQIIVQTGATNLLNIVPTQYHDMVLQAYNESLCVCFQVGLIMACLAILGALTMEWRSVRKNLPAEKPTNGSTVELAEGEDEVAADRSVDDGGGSRVAPSITSNKSNGVPTQGSDQDASTNPTSEISEGKHLEGKEK</sequence>
<proteinExistence type="predicted"/>
<dbReference type="GO" id="GO:0005886">
    <property type="term" value="C:plasma membrane"/>
    <property type="evidence" value="ECO:0007669"/>
    <property type="project" value="TreeGrafter"/>
</dbReference>
<feature type="transmembrane region" description="Helical" evidence="7">
    <location>
        <begin position="65"/>
        <end position="91"/>
    </location>
</feature>
<evidence type="ECO:0000256" key="6">
    <source>
        <dbReference type="SAM" id="MobiDB-lite"/>
    </source>
</evidence>
<comment type="caution">
    <text evidence="9">The sequence shown here is derived from an EMBL/GenBank/DDBJ whole genome shotgun (WGS) entry which is preliminary data.</text>
</comment>
<dbReference type="PANTHER" id="PTHR23501:SF153">
    <property type="entry name" value="AFLATOXIN EFFLUX PUMP, PUTATIVE-RELATED"/>
    <property type="match status" value="1"/>
</dbReference>
<dbReference type="FunFam" id="1.20.1250.20:FF:000196">
    <property type="entry name" value="MFS toxin efflux pump (AflT)"/>
    <property type="match status" value="1"/>
</dbReference>
<dbReference type="Proteomes" id="UP000803844">
    <property type="component" value="Unassembled WGS sequence"/>
</dbReference>
<dbReference type="CDD" id="cd17502">
    <property type="entry name" value="MFS_Azr1_MDR_like"/>
    <property type="match status" value="1"/>
</dbReference>
<comment type="subcellular location">
    <subcellularLocation>
        <location evidence="1">Membrane</location>
        <topology evidence="1">Multi-pass membrane protein</topology>
    </subcellularLocation>
</comment>
<dbReference type="FunFam" id="1.20.1720.10:FF:000012">
    <property type="entry name" value="MFS toxin efflux pump (AflT)"/>
    <property type="match status" value="1"/>
</dbReference>
<feature type="transmembrane region" description="Helical" evidence="7">
    <location>
        <begin position="455"/>
        <end position="476"/>
    </location>
</feature>
<keyword evidence="3 7" id="KW-0812">Transmembrane</keyword>
<feature type="domain" description="Major facilitator superfamily (MFS) profile" evidence="8">
    <location>
        <begin position="68"/>
        <end position="557"/>
    </location>
</feature>
<dbReference type="PRINTS" id="PR01036">
    <property type="entry name" value="TCRTETB"/>
</dbReference>
<keyword evidence="4 7" id="KW-1133">Transmembrane helix</keyword>
<dbReference type="PANTHER" id="PTHR23501">
    <property type="entry name" value="MAJOR FACILITATOR SUPERFAMILY"/>
    <property type="match status" value="1"/>
</dbReference>
<feature type="transmembrane region" description="Helical" evidence="7">
    <location>
        <begin position="523"/>
        <end position="547"/>
    </location>
</feature>
<protein>
    <submittedName>
        <fullName evidence="9">MFS general substrate transporter</fullName>
    </submittedName>
</protein>
<dbReference type="OrthoDB" id="10021397at2759"/>
<keyword evidence="5 7" id="KW-0472">Membrane</keyword>
<feature type="compositionally biased region" description="Polar residues" evidence="6">
    <location>
        <begin position="16"/>
        <end position="37"/>
    </location>
</feature>
<feature type="transmembrane region" description="Helical" evidence="7">
    <location>
        <begin position="103"/>
        <end position="122"/>
    </location>
</feature>
<feature type="transmembrane region" description="Helical" evidence="7">
    <location>
        <begin position="195"/>
        <end position="217"/>
    </location>
</feature>
<dbReference type="InterPro" id="IPR011701">
    <property type="entry name" value="MFS"/>
</dbReference>
<organism evidence="9 10">
    <name type="scientific">Cryphonectria parasitica (strain ATCC 38755 / EP155)</name>
    <dbReference type="NCBI Taxonomy" id="660469"/>
    <lineage>
        <taxon>Eukaryota</taxon>
        <taxon>Fungi</taxon>
        <taxon>Dikarya</taxon>
        <taxon>Ascomycota</taxon>
        <taxon>Pezizomycotina</taxon>
        <taxon>Sordariomycetes</taxon>
        <taxon>Sordariomycetidae</taxon>
        <taxon>Diaporthales</taxon>
        <taxon>Cryphonectriaceae</taxon>
        <taxon>Cryphonectria-Endothia species complex</taxon>
        <taxon>Cryphonectria</taxon>
    </lineage>
</organism>
<dbReference type="InterPro" id="IPR036259">
    <property type="entry name" value="MFS_trans_sf"/>
</dbReference>
<keyword evidence="2" id="KW-0813">Transport</keyword>
<dbReference type="PROSITE" id="PS50850">
    <property type="entry name" value="MFS"/>
    <property type="match status" value="1"/>
</dbReference>
<feature type="compositionally biased region" description="Basic and acidic residues" evidence="6">
    <location>
        <begin position="1"/>
        <end position="12"/>
    </location>
</feature>
<name>A0A9P4XYN7_CRYP1</name>
<dbReference type="GO" id="GO:0022857">
    <property type="term" value="F:transmembrane transporter activity"/>
    <property type="evidence" value="ECO:0007669"/>
    <property type="project" value="InterPro"/>
</dbReference>
<feature type="compositionally biased region" description="Basic and acidic residues" evidence="6">
    <location>
        <begin position="622"/>
        <end position="632"/>
    </location>
</feature>
<evidence type="ECO:0000256" key="5">
    <source>
        <dbReference type="ARBA" id="ARBA00023136"/>
    </source>
</evidence>
<accession>A0A9P4XYN7</accession>
<evidence type="ECO:0000313" key="10">
    <source>
        <dbReference type="Proteomes" id="UP000803844"/>
    </source>
</evidence>
<evidence type="ECO:0000256" key="4">
    <source>
        <dbReference type="ARBA" id="ARBA00022989"/>
    </source>
</evidence>
<feature type="region of interest" description="Disordered" evidence="6">
    <location>
        <begin position="559"/>
        <end position="632"/>
    </location>
</feature>
<feature type="transmembrane region" description="Helical" evidence="7">
    <location>
        <begin position="223"/>
        <end position="241"/>
    </location>
</feature>
<evidence type="ECO:0000256" key="1">
    <source>
        <dbReference type="ARBA" id="ARBA00004141"/>
    </source>
</evidence>
<dbReference type="InterPro" id="IPR020846">
    <property type="entry name" value="MFS_dom"/>
</dbReference>
<dbReference type="GeneID" id="63840690"/>
<feature type="compositionally biased region" description="Polar residues" evidence="6">
    <location>
        <begin position="595"/>
        <end position="621"/>
    </location>
</feature>
<feature type="transmembrane region" description="Helical" evidence="7">
    <location>
        <begin position="163"/>
        <end position="183"/>
    </location>
</feature>
<dbReference type="Pfam" id="PF07690">
    <property type="entry name" value="MFS_1"/>
    <property type="match status" value="1"/>
</dbReference>
<gene>
    <name evidence="9" type="ORF">M406DRAFT_356957</name>
</gene>
<feature type="transmembrane region" description="Helical" evidence="7">
    <location>
        <begin position="293"/>
        <end position="313"/>
    </location>
</feature>
<dbReference type="SUPFAM" id="SSF103473">
    <property type="entry name" value="MFS general substrate transporter"/>
    <property type="match status" value="2"/>
</dbReference>
<feature type="transmembrane region" description="Helical" evidence="7">
    <location>
        <begin position="367"/>
        <end position="388"/>
    </location>
</feature>
<reference evidence="9" key="1">
    <citation type="journal article" date="2020" name="Phytopathology">
        <title>Genome sequence of the chestnut blight fungus Cryphonectria parasitica EP155: A fundamental resource for an archetypical invasive plant pathogen.</title>
        <authorList>
            <person name="Crouch J.A."/>
            <person name="Dawe A."/>
            <person name="Aerts A."/>
            <person name="Barry K."/>
            <person name="Churchill A.C.L."/>
            <person name="Grimwood J."/>
            <person name="Hillman B."/>
            <person name="Milgroom M.G."/>
            <person name="Pangilinan J."/>
            <person name="Smith M."/>
            <person name="Salamov A."/>
            <person name="Schmutz J."/>
            <person name="Yadav J."/>
            <person name="Grigoriev I.V."/>
            <person name="Nuss D."/>
        </authorList>
    </citation>
    <scope>NUCLEOTIDE SEQUENCE</scope>
    <source>
        <strain evidence="9">EP155</strain>
    </source>
</reference>
<feature type="transmembrane region" description="Helical" evidence="7">
    <location>
        <begin position="262"/>
        <end position="281"/>
    </location>
</feature>